<keyword evidence="3" id="KW-1185">Reference proteome</keyword>
<protein>
    <submittedName>
        <fullName evidence="2">Uncharacterized protein</fullName>
    </submittedName>
</protein>
<evidence type="ECO:0000256" key="1">
    <source>
        <dbReference type="SAM" id="MobiDB-lite"/>
    </source>
</evidence>
<dbReference type="AlphaFoldDB" id="A0A939JWM3"/>
<evidence type="ECO:0000313" key="2">
    <source>
        <dbReference type="EMBL" id="MBO0663664.1"/>
    </source>
</evidence>
<sequence>MNRRIVLCRKSIPIFAAMLSDQDLARTERLRPLHRHPAKLPGHHHPAVGIDIDLAHAVLNAAHDLLVPSSPMDETPAARRDLKFATWLRGGARRPEASRSQSLSSSPSHRPP</sequence>
<reference evidence="2" key="1">
    <citation type="submission" date="2021-03" db="EMBL/GenBank/DDBJ databases">
        <title>Whole genome sequence of Jiella sp. CQZ9-1.</title>
        <authorList>
            <person name="Tuo L."/>
        </authorList>
    </citation>
    <scope>NUCLEOTIDE SEQUENCE</scope>
    <source>
        <strain evidence="2">CQZ9-1</strain>
    </source>
</reference>
<dbReference type="Proteomes" id="UP000664122">
    <property type="component" value="Unassembled WGS sequence"/>
</dbReference>
<dbReference type="EMBL" id="JAFMPP010000012">
    <property type="protein sequence ID" value="MBO0663664.1"/>
    <property type="molecule type" value="Genomic_DNA"/>
</dbReference>
<gene>
    <name evidence="2" type="ORF">J1C48_13830</name>
</gene>
<organism evidence="2 3">
    <name type="scientific">Jiella flava</name>
    <dbReference type="NCBI Taxonomy" id="2816857"/>
    <lineage>
        <taxon>Bacteria</taxon>
        <taxon>Pseudomonadati</taxon>
        <taxon>Pseudomonadota</taxon>
        <taxon>Alphaproteobacteria</taxon>
        <taxon>Hyphomicrobiales</taxon>
        <taxon>Aurantimonadaceae</taxon>
        <taxon>Jiella</taxon>
    </lineage>
</organism>
<feature type="region of interest" description="Disordered" evidence="1">
    <location>
        <begin position="89"/>
        <end position="112"/>
    </location>
</feature>
<comment type="caution">
    <text evidence="2">The sequence shown here is derived from an EMBL/GenBank/DDBJ whole genome shotgun (WGS) entry which is preliminary data.</text>
</comment>
<proteinExistence type="predicted"/>
<accession>A0A939JWM3</accession>
<evidence type="ECO:0000313" key="3">
    <source>
        <dbReference type="Proteomes" id="UP000664122"/>
    </source>
</evidence>
<name>A0A939JWM3_9HYPH</name>
<feature type="compositionally biased region" description="Low complexity" evidence="1">
    <location>
        <begin position="98"/>
        <end position="112"/>
    </location>
</feature>